<feature type="compositionally biased region" description="Polar residues" evidence="1">
    <location>
        <begin position="840"/>
        <end position="858"/>
    </location>
</feature>
<dbReference type="PROSITE" id="PS50172">
    <property type="entry name" value="BRCT"/>
    <property type="match status" value="2"/>
</dbReference>
<dbReference type="Gene3D" id="3.40.50.10190">
    <property type="entry name" value="BRCT domain"/>
    <property type="match status" value="3"/>
</dbReference>
<evidence type="ECO:0000256" key="1">
    <source>
        <dbReference type="SAM" id="MobiDB-lite"/>
    </source>
</evidence>
<dbReference type="GO" id="GO:0000281">
    <property type="term" value="P:mitotic cytokinesis"/>
    <property type="evidence" value="ECO:0007669"/>
    <property type="project" value="TreeGrafter"/>
</dbReference>
<dbReference type="AlphaFoldDB" id="A0A815V5F1"/>
<sequence length="874" mass="100583">MEDTQQNSPDDWNITFCVFGTACSNTQLLTALDDRYVFECVKNETEVNKILAETKDGLLKRQLKIYIVDSFDEETFYNLRENDNIYIISSELVLLCAEKKIDIPVPRKNRPLYSQQLESAVICFVGSARRETHAKFSDIVHYLGGSVRKDYSEQVTHVISFANLGEKYLTAFNMERSEILTEDWLVECWKERNNRSLNMLDADFIRKYRAKPLHNLCLFFYGTSDDTEQHHLHTLTLDNGGYTTTEISDATHVIFCNGMDVNTFLTSYPSYKRKHRQHIVTVQWFWECLCLMGKADESIYAIKLPDMNELVASDSPRTTLSTSLNDSNYLHTTSVKRKRRKESDSNNETTLSPNSKRFNNSNENEDGLDEDIQTKVVNVKKDNKYLIAMEIRETERNYVTMLGNIIRIFKTEMENDDRRNGPILTKVESTQIFGNIEEIYHLHLAIGEQMDKAMNEESCIGSVFLNNTIELLRVYQPYTKFYDKTIQAIHFLEKNNSRFYAYLKICEHKSELGKQHLVDLMIRPIQRLPSVLLLLERLLKYTSDAHPDYQQLIETIDKLRDVTKKLNEERGKTERHLSLFSIVNSIENCPPELLAAHRDYLQKFNLTELSQELTGKRTHLTLFLFSDCIEITKLRVNTWKTSFVKSYKHVALIQLSDVHSLFDIPSSNDDYEQFGMLCSIDGQARQLIFRVADNTNMSMSRSHFTESVTSLSTISSLNQTNKSEVLQHLAKAIAEERCLLDKTSLLESVASENRPLQPLSSVDYMPDSDTLSTHSTISATTSSGLNSVGSVLRSGLCRAKSRLSRTFSFSPISSKNRLKKMLTSNSSLLHLGEKENENFNSTKRLSVPSRQDSFTSECNFPRSPSRLMHSIQEH</sequence>
<dbReference type="GO" id="GO:0005096">
    <property type="term" value="F:GTPase activator activity"/>
    <property type="evidence" value="ECO:0007669"/>
    <property type="project" value="InterPro"/>
</dbReference>
<reference evidence="4" key="1">
    <citation type="submission" date="2021-02" db="EMBL/GenBank/DDBJ databases">
        <authorList>
            <person name="Nowell W R."/>
        </authorList>
    </citation>
    <scope>NUCLEOTIDE SEQUENCE</scope>
</reference>
<protein>
    <recommendedName>
        <fullName evidence="6">Protein ECT2</fullName>
    </recommendedName>
</protein>
<dbReference type="SMART" id="SM00325">
    <property type="entry name" value="RhoGEF"/>
    <property type="match status" value="1"/>
</dbReference>
<dbReference type="PANTHER" id="PTHR16777:SF2">
    <property type="entry name" value="PROTEIN ECT2"/>
    <property type="match status" value="1"/>
</dbReference>
<dbReference type="InterPro" id="IPR036420">
    <property type="entry name" value="BRCT_dom_sf"/>
</dbReference>
<dbReference type="PANTHER" id="PTHR16777">
    <property type="entry name" value="PROTEIN ECT2"/>
    <property type="match status" value="1"/>
</dbReference>
<feature type="region of interest" description="Disordered" evidence="1">
    <location>
        <begin position="840"/>
        <end position="874"/>
    </location>
</feature>
<feature type="compositionally biased region" description="Polar residues" evidence="1">
    <location>
        <begin position="346"/>
        <end position="362"/>
    </location>
</feature>
<name>A0A815V5F1_ADIRI</name>
<organism evidence="4 5">
    <name type="scientific">Adineta ricciae</name>
    <name type="common">Rotifer</name>
    <dbReference type="NCBI Taxonomy" id="249248"/>
    <lineage>
        <taxon>Eukaryota</taxon>
        <taxon>Metazoa</taxon>
        <taxon>Spiralia</taxon>
        <taxon>Gnathifera</taxon>
        <taxon>Rotifera</taxon>
        <taxon>Eurotatoria</taxon>
        <taxon>Bdelloidea</taxon>
        <taxon>Adinetida</taxon>
        <taxon>Adinetidae</taxon>
        <taxon>Adineta</taxon>
    </lineage>
</organism>
<dbReference type="InterPro" id="IPR001357">
    <property type="entry name" value="BRCT_dom"/>
</dbReference>
<dbReference type="Gene3D" id="1.20.900.10">
    <property type="entry name" value="Dbl homology (DH) domain"/>
    <property type="match status" value="1"/>
</dbReference>
<keyword evidence="5" id="KW-1185">Reference proteome</keyword>
<dbReference type="EMBL" id="CAJNOR010004725">
    <property type="protein sequence ID" value="CAF1523441.1"/>
    <property type="molecule type" value="Genomic_DNA"/>
</dbReference>
<feature type="region of interest" description="Disordered" evidence="1">
    <location>
        <begin position="331"/>
        <end position="370"/>
    </location>
</feature>
<dbReference type="GO" id="GO:0005938">
    <property type="term" value="C:cell cortex"/>
    <property type="evidence" value="ECO:0007669"/>
    <property type="project" value="TreeGrafter"/>
</dbReference>
<proteinExistence type="predicted"/>
<dbReference type="CDD" id="cd00160">
    <property type="entry name" value="RhoGEF"/>
    <property type="match status" value="1"/>
</dbReference>
<comment type="caution">
    <text evidence="4">The sequence shown here is derived from an EMBL/GenBank/DDBJ whole genome shotgun (WGS) entry which is preliminary data.</text>
</comment>
<dbReference type="GO" id="GO:0007399">
    <property type="term" value="P:nervous system development"/>
    <property type="evidence" value="ECO:0007669"/>
    <property type="project" value="TreeGrafter"/>
</dbReference>
<feature type="domain" description="BRCT" evidence="3">
    <location>
        <begin position="208"/>
        <end position="302"/>
    </location>
</feature>
<dbReference type="SUPFAM" id="SSF48065">
    <property type="entry name" value="DBL homology domain (DH-domain)"/>
    <property type="match status" value="1"/>
</dbReference>
<dbReference type="GO" id="GO:0005085">
    <property type="term" value="F:guanyl-nucleotide exchange factor activity"/>
    <property type="evidence" value="ECO:0007669"/>
    <property type="project" value="InterPro"/>
</dbReference>
<accession>A0A815V5F1</accession>
<dbReference type="InterPro" id="IPR035899">
    <property type="entry name" value="DBL_dom_sf"/>
</dbReference>
<dbReference type="SUPFAM" id="SSF52113">
    <property type="entry name" value="BRCT domain"/>
    <property type="match status" value="2"/>
</dbReference>
<evidence type="ECO:0000313" key="4">
    <source>
        <dbReference type="EMBL" id="CAF1523441.1"/>
    </source>
</evidence>
<feature type="domain" description="BRCT" evidence="3">
    <location>
        <begin position="112"/>
        <end position="193"/>
    </location>
</feature>
<evidence type="ECO:0000259" key="3">
    <source>
        <dbReference type="PROSITE" id="PS50172"/>
    </source>
</evidence>
<dbReference type="Pfam" id="PF21242">
    <property type="entry name" value="ECT2_PH"/>
    <property type="match status" value="1"/>
</dbReference>
<dbReference type="Pfam" id="PF00621">
    <property type="entry name" value="RhoGEF"/>
    <property type="match status" value="1"/>
</dbReference>
<dbReference type="InterPro" id="IPR049395">
    <property type="entry name" value="ECT2_PH"/>
</dbReference>
<evidence type="ECO:0000313" key="5">
    <source>
        <dbReference type="Proteomes" id="UP000663828"/>
    </source>
</evidence>
<feature type="domain" description="DH" evidence="2">
    <location>
        <begin position="383"/>
        <end position="569"/>
    </location>
</feature>
<dbReference type="InterPro" id="IPR000219">
    <property type="entry name" value="DH_dom"/>
</dbReference>
<evidence type="ECO:0000259" key="2">
    <source>
        <dbReference type="PROSITE" id="PS50010"/>
    </source>
</evidence>
<dbReference type="GO" id="GO:0005634">
    <property type="term" value="C:nucleus"/>
    <property type="evidence" value="ECO:0007669"/>
    <property type="project" value="InterPro"/>
</dbReference>
<dbReference type="Pfam" id="PF00533">
    <property type="entry name" value="BRCT"/>
    <property type="match status" value="2"/>
</dbReference>
<gene>
    <name evidence="4" type="ORF">XAT740_LOCUS40949</name>
</gene>
<dbReference type="InterPro" id="IPR026817">
    <property type="entry name" value="Ect2"/>
</dbReference>
<dbReference type="SMART" id="SM00292">
    <property type="entry name" value="BRCT"/>
    <property type="match status" value="2"/>
</dbReference>
<dbReference type="GO" id="GO:2000431">
    <property type="term" value="P:regulation of cytokinesis, actomyosin contractile ring assembly"/>
    <property type="evidence" value="ECO:0007669"/>
    <property type="project" value="InterPro"/>
</dbReference>
<evidence type="ECO:0008006" key="6">
    <source>
        <dbReference type="Google" id="ProtNLM"/>
    </source>
</evidence>
<dbReference type="Proteomes" id="UP000663828">
    <property type="component" value="Unassembled WGS sequence"/>
</dbReference>
<dbReference type="PROSITE" id="PS50010">
    <property type="entry name" value="DH_2"/>
    <property type="match status" value="1"/>
</dbReference>